<dbReference type="AlphaFoldDB" id="A0A0J9VRE7"/>
<reference evidence="23" key="1">
    <citation type="submission" date="2007-04" db="EMBL/GenBank/DDBJ databases">
        <authorList>
            <consortium name="The Broad Institute Genome Sequencing Platform"/>
            <person name="Birren B."/>
            <person name="Lander E."/>
            <person name="Galagan J."/>
            <person name="Nusbaum C."/>
            <person name="Devon K."/>
            <person name="Ma L.-J."/>
            <person name="Jaffe D."/>
            <person name="Butler J."/>
            <person name="Alvarez P."/>
            <person name="Gnerre S."/>
            <person name="Grabherr M."/>
            <person name="Kleber M."/>
            <person name="Mauceli E."/>
            <person name="Brockman W."/>
            <person name="MacCallum I.A."/>
            <person name="Young S."/>
            <person name="LaButti K."/>
            <person name="DeCaprio D."/>
            <person name="Crawford M."/>
            <person name="Koehrsen M."/>
            <person name="Engels R."/>
            <person name="Montgomery P."/>
            <person name="Pearson M."/>
            <person name="Howarth C."/>
            <person name="Larson L."/>
            <person name="White J."/>
            <person name="O'Leary S."/>
            <person name="Kodira C."/>
            <person name="Zeng Q."/>
            <person name="Yandava C."/>
            <person name="Alvarado L."/>
            <person name="Kistler C."/>
            <person name="Shim W.-B."/>
            <person name="Kang S."/>
            <person name="Woloshuk C."/>
        </authorList>
    </citation>
    <scope>NUCLEOTIDE SEQUENCE</scope>
    <source>
        <strain evidence="23">4287</strain>
    </source>
</reference>
<dbReference type="FunFam" id="1.20.120.1630:FF:000004">
    <property type="entry name" value="7-dehydrocholesterol reductase"/>
    <property type="match status" value="1"/>
</dbReference>
<dbReference type="GO" id="GO:0016132">
    <property type="term" value="P:brassinosteroid biosynthetic process"/>
    <property type="evidence" value="ECO:0007669"/>
    <property type="project" value="TreeGrafter"/>
</dbReference>
<evidence type="ECO:0000256" key="13">
    <source>
        <dbReference type="ARBA" id="ARBA00023098"/>
    </source>
</evidence>
<accession>A0A0J9VRE7</accession>
<evidence type="ECO:0000256" key="2">
    <source>
        <dbReference type="ARBA" id="ARBA00004770"/>
    </source>
</evidence>
<keyword evidence="10 22" id="KW-1133">Transmembrane helix</keyword>
<protein>
    <recommendedName>
        <fullName evidence="18">7-dehydrocholesterol reductase</fullName>
        <ecNumber evidence="17">1.3.1.21</ecNumber>
    </recommendedName>
    <alternativeName>
        <fullName evidence="19">Sterol Delta(7)-reductase</fullName>
    </alternativeName>
</protein>
<dbReference type="OrthoDB" id="5326588at2759"/>
<reference evidence="23" key="2">
    <citation type="journal article" date="2010" name="Nature">
        <title>Comparative genomics reveals mobile pathogenicity chromosomes in Fusarium.</title>
        <authorList>
            <person name="Ma L.J."/>
            <person name="van der Does H.C."/>
            <person name="Borkovich K.A."/>
            <person name="Coleman J.J."/>
            <person name="Daboussi M.J."/>
            <person name="Di Pietro A."/>
            <person name="Dufresne M."/>
            <person name="Freitag M."/>
            <person name="Grabherr M."/>
            <person name="Henrissat B."/>
            <person name="Houterman P.M."/>
            <person name="Kang S."/>
            <person name="Shim W.B."/>
            <person name="Woloshuk C."/>
            <person name="Xie X."/>
            <person name="Xu J.R."/>
            <person name="Antoniw J."/>
            <person name="Baker S.E."/>
            <person name="Bluhm B.H."/>
            <person name="Breakspear A."/>
            <person name="Brown D.W."/>
            <person name="Butchko R.A."/>
            <person name="Chapman S."/>
            <person name="Coulson R."/>
            <person name="Coutinho P.M."/>
            <person name="Danchin E.G."/>
            <person name="Diener A."/>
            <person name="Gale L.R."/>
            <person name="Gardiner D.M."/>
            <person name="Goff S."/>
            <person name="Hammond-Kosack K.E."/>
            <person name="Hilburn K."/>
            <person name="Hua-Van A."/>
            <person name="Jonkers W."/>
            <person name="Kazan K."/>
            <person name="Kodira C.D."/>
            <person name="Koehrsen M."/>
            <person name="Kumar L."/>
            <person name="Lee Y.H."/>
            <person name="Li L."/>
            <person name="Manners J.M."/>
            <person name="Miranda-Saavedra D."/>
            <person name="Mukherjee M."/>
            <person name="Park G."/>
            <person name="Park J."/>
            <person name="Park S.Y."/>
            <person name="Proctor R.H."/>
            <person name="Regev A."/>
            <person name="Ruiz-Roldan M.C."/>
            <person name="Sain D."/>
            <person name="Sakthikumar S."/>
            <person name="Sykes S."/>
            <person name="Schwartz D.C."/>
            <person name="Turgeon B.G."/>
            <person name="Wapinski I."/>
            <person name="Yoder O."/>
            <person name="Young S."/>
            <person name="Zeng Q."/>
            <person name="Zhou S."/>
            <person name="Galagan J."/>
            <person name="Cuomo C.A."/>
            <person name="Kistler H.C."/>
            <person name="Rep M."/>
        </authorList>
    </citation>
    <scope>NUCLEOTIDE SEQUENCE [LARGE SCALE GENOMIC DNA]</scope>
    <source>
        <strain evidence="23">4287</strain>
    </source>
</reference>
<keyword evidence="15 22" id="KW-1207">Sterol metabolism</keyword>
<keyword evidence="12 22" id="KW-0756">Sterol biosynthesis</keyword>
<feature type="transmembrane region" description="Helical" evidence="22">
    <location>
        <begin position="243"/>
        <end position="261"/>
    </location>
</feature>
<comment type="catalytic activity">
    <reaction evidence="21">
        <text>7-dehydrodesmosterol + NADPH + H(+) = desmosterol + NADP(+)</text>
        <dbReference type="Rhea" id="RHEA:46740"/>
        <dbReference type="ChEBI" id="CHEBI:15378"/>
        <dbReference type="ChEBI" id="CHEBI:17737"/>
        <dbReference type="ChEBI" id="CHEBI:27910"/>
        <dbReference type="ChEBI" id="CHEBI:57783"/>
        <dbReference type="ChEBI" id="CHEBI:58349"/>
    </reaction>
    <physiologicalReaction direction="left-to-right" evidence="21">
        <dbReference type="Rhea" id="RHEA:46741"/>
    </physiologicalReaction>
</comment>
<gene>
    <name evidence="23" type="ORF">FOXG_12967</name>
</gene>
<dbReference type="InterPro" id="IPR001171">
    <property type="entry name" value="ERG24_DHCR-like"/>
</dbReference>
<keyword evidence="4 22" id="KW-0444">Lipid biosynthesis</keyword>
<dbReference type="Pfam" id="PF01222">
    <property type="entry name" value="ERG4_ERG24"/>
    <property type="match status" value="1"/>
</dbReference>
<feature type="transmembrane region" description="Helical" evidence="22">
    <location>
        <begin position="115"/>
        <end position="138"/>
    </location>
</feature>
<keyword evidence="14 22" id="KW-0472">Membrane</keyword>
<proteinExistence type="inferred from homology"/>
<evidence type="ECO:0000256" key="15">
    <source>
        <dbReference type="ARBA" id="ARBA00023166"/>
    </source>
</evidence>
<keyword evidence="7" id="KW-0152">Cholesterol biosynthesis</keyword>
<keyword evidence="8" id="KW-0521">NADP</keyword>
<evidence type="ECO:0000256" key="17">
    <source>
        <dbReference type="ARBA" id="ARBA00038851"/>
    </source>
</evidence>
<feature type="transmembrane region" description="Helical" evidence="22">
    <location>
        <begin position="7"/>
        <end position="28"/>
    </location>
</feature>
<comment type="subcellular location">
    <subcellularLocation>
        <location evidence="1">Membrane</location>
        <topology evidence="1">Multi-pass membrane protein</topology>
    </subcellularLocation>
</comment>
<evidence type="ECO:0000256" key="12">
    <source>
        <dbReference type="ARBA" id="ARBA00023011"/>
    </source>
</evidence>
<dbReference type="RefSeq" id="XP_018251518.1">
    <property type="nucleotide sequence ID" value="XM_018392912.1"/>
</dbReference>
<evidence type="ECO:0000256" key="1">
    <source>
        <dbReference type="ARBA" id="ARBA00004141"/>
    </source>
</evidence>
<evidence type="ECO:0000256" key="19">
    <source>
        <dbReference type="ARBA" id="ARBA00042688"/>
    </source>
</evidence>
<evidence type="ECO:0000256" key="9">
    <source>
        <dbReference type="ARBA" id="ARBA00022955"/>
    </source>
</evidence>
<evidence type="ECO:0000256" key="8">
    <source>
        <dbReference type="ARBA" id="ARBA00022857"/>
    </source>
</evidence>
<keyword evidence="5" id="KW-0153">Cholesterol metabolism</keyword>
<keyword evidence="16 22" id="KW-0753">Steroid metabolism</keyword>
<evidence type="ECO:0000256" key="6">
    <source>
        <dbReference type="ARBA" id="ARBA00022692"/>
    </source>
</evidence>
<evidence type="ECO:0000313" key="24">
    <source>
        <dbReference type="Proteomes" id="UP000009097"/>
    </source>
</evidence>
<dbReference type="PANTHER" id="PTHR21257:SF38">
    <property type="entry name" value="7-DEHYDROCHOLESTEROL REDUCTASE"/>
    <property type="match status" value="1"/>
</dbReference>
<evidence type="ECO:0000256" key="11">
    <source>
        <dbReference type="ARBA" id="ARBA00023002"/>
    </source>
</evidence>
<comment type="pathway">
    <text evidence="2">Steroid biosynthesis; cholesterol biosynthesis.</text>
</comment>
<evidence type="ECO:0000256" key="16">
    <source>
        <dbReference type="ARBA" id="ARBA00023221"/>
    </source>
</evidence>
<evidence type="ECO:0000256" key="5">
    <source>
        <dbReference type="ARBA" id="ARBA00022548"/>
    </source>
</evidence>
<dbReference type="Proteomes" id="UP000009097">
    <property type="component" value="Unassembled WGS sequence"/>
</dbReference>
<evidence type="ECO:0000313" key="23">
    <source>
        <dbReference type="EMBL" id="KNB13473.1"/>
    </source>
</evidence>
<evidence type="ECO:0000256" key="21">
    <source>
        <dbReference type="ARBA" id="ARBA00047826"/>
    </source>
</evidence>
<comment type="caution">
    <text evidence="22">Lacks conserved residue(s) required for the propagation of feature annotation.</text>
</comment>
<dbReference type="GeneID" id="28954262"/>
<dbReference type="GO" id="GO:0005789">
    <property type="term" value="C:endoplasmic reticulum membrane"/>
    <property type="evidence" value="ECO:0007669"/>
    <property type="project" value="TreeGrafter"/>
</dbReference>
<comment type="similarity">
    <text evidence="3 22">Belongs to the ERG4/ERG24 family.</text>
</comment>
<dbReference type="PANTHER" id="PTHR21257">
    <property type="entry name" value="DELTA(14)-STEROL REDUCTASE"/>
    <property type="match status" value="1"/>
</dbReference>
<comment type="catalytic activity">
    <reaction evidence="20">
        <text>cholesterol + NADP(+) = 7-dehydrocholesterol + NADPH + H(+)</text>
        <dbReference type="Rhea" id="RHEA:23984"/>
        <dbReference type="ChEBI" id="CHEBI:15378"/>
        <dbReference type="ChEBI" id="CHEBI:16113"/>
        <dbReference type="ChEBI" id="CHEBI:17759"/>
        <dbReference type="ChEBI" id="CHEBI:57783"/>
        <dbReference type="ChEBI" id="CHEBI:58349"/>
        <dbReference type="EC" id="1.3.1.21"/>
    </reaction>
    <physiologicalReaction direction="right-to-left" evidence="20">
        <dbReference type="Rhea" id="RHEA:23986"/>
    </physiologicalReaction>
</comment>
<dbReference type="GO" id="GO:0047598">
    <property type="term" value="F:7-dehydrocholesterol reductase activity"/>
    <property type="evidence" value="ECO:0007669"/>
    <property type="project" value="UniProtKB-EC"/>
</dbReference>
<feature type="transmembrane region" description="Helical" evidence="22">
    <location>
        <begin position="273"/>
        <end position="292"/>
    </location>
</feature>
<keyword evidence="13 22" id="KW-0443">Lipid metabolism</keyword>
<evidence type="ECO:0000256" key="4">
    <source>
        <dbReference type="ARBA" id="ARBA00022516"/>
    </source>
</evidence>
<keyword evidence="6 22" id="KW-0812">Transmembrane</keyword>
<feature type="transmembrane region" description="Helical" evidence="22">
    <location>
        <begin position="89"/>
        <end position="109"/>
    </location>
</feature>
<evidence type="ECO:0000256" key="14">
    <source>
        <dbReference type="ARBA" id="ARBA00023136"/>
    </source>
</evidence>
<dbReference type="EC" id="1.3.1.21" evidence="17"/>
<dbReference type="KEGG" id="fox:FOXG_12967"/>
<evidence type="ECO:0000256" key="18">
    <source>
        <dbReference type="ARBA" id="ARBA00039984"/>
    </source>
</evidence>
<evidence type="ECO:0000256" key="22">
    <source>
        <dbReference type="RuleBase" id="RU369120"/>
    </source>
</evidence>
<feature type="transmembrane region" description="Helical" evidence="22">
    <location>
        <begin position="48"/>
        <end position="68"/>
    </location>
</feature>
<dbReference type="Gene3D" id="1.20.120.1630">
    <property type="match status" value="1"/>
</dbReference>
<evidence type="ECO:0000256" key="20">
    <source>
        <dbReference type="ARBA" id="ARBA00047795"/>
    </source>
</evidence>
<sequence length="416" mass="47138">MITVPPSLTVLGWIAFEYFGGSLLNALGGMHKVGFLYFLKYYGPAPNGIVAVAYVGWVLFQALLYTVLPGMSTGQLTAGGELLHYNTNGLSAWAITVSVFTLLWLTGAVDPSIIARYWGSLIIVFNSYGYILSVIAYVKAYHAPSHSRDRTFSGSALYDFLMGIEFNPRFGQGWDWKLFHNGRPGIIGWSLINISYGALQYQIHGYITNSMVLINLFQAVYVVDFFVNESWYLRTIDICHDHFGFYLAWGSATWLPTMYTLQAQYLSRHPVHLSPLAVASLVAVDLGGYIIFRSANAQKDSSRLSNGNCNIWGRKAKVMRCTFRTADGKEHTTLLLLSGWWGIARHSNYVGDLLQAYAMCALCGTKHLLPWTYAIFMTWILWHRCYRDEKRCSIKYGAQWKEYCSLVRWRMLPGVW</sequence>
<dbReference type="EMBL" id="DS231712">
    <property type="protein sequence ID" value="KNB13473.1"/>
    <property type="molecule type" value="Genomic_DNA"/>
</dbReference>
<dbReference type="VEuPathDB" id="FungiDB:FOXG_12967"/>
<evidence type="ECO:0000256" key="7">
    <source>
        <dbReference type="ARBA" id="ARBA00022778"/>
    </source>
</evidence>
<evidence type="ECO:0000256" key="10">
    <source>
        <dbReference type="ARBA" id="ARBA00022989"/>
    </source>
</evidence>
<evidence type="ECO:0000256" key="3">
    <source>
        <dbReference type="ARBA" id="ARBA00005402"/>
    </source>
</evidence>
<name>A0A0J9VRE7_FUSO4</name>
<keyword evidence="9 22" id="KW-0752">Steroid biosynthesis</keyword>
<keyword evidence="11 22" id="KW-0560">Oxidoreductase</keyword>
<dbReference type="GO" id="GO:0006695">
    <property type="term" value="P:cholesterol biosynthetic process"/>
    <property type="evidence" value="ECO:0007669"/>
    <property type="project" value="UniProtKB-KW"/>
</dbReference>
<organism evidence="23 24">
    <name type="scientific">Fusarium oxysporum f. sp. lycopersici (strain 4287 / CBS 123668 / FGSC 9935 / NRRL 34936)</name>
    <name type="common">Fusarium vascular wilt of tomato</name>
    <dbReference type="NCBI Taxonomy" id="426428"/>
    <lineage>
        <taxon>Eukaryota</taxon>
        <taxon>Fungi</taxon>
        <taxon>Dikarya</taxon>
        <taxon>Ascomycota</taxon>
        <taxon>Pezizomycotina</taxon>
        <taxon>Sordariomycetes</taxon>
        <taxon>Hypocreomycetidae</taxon>
        <taxon>Hypocreales</taxon>
        <taxon>Nectriaceae</taxon>
        <taxon>Fusarium</taxon>
        <taxon>Fusarium oxysporum species complex</taxon>
    </lineage>
</organism>